<reference evidence="2" key="1">
    <citation type="journal article" date="2014" name="Int. J. Syst. Evol. Microbiol.">
        <title>Complete genome sequence of Corynebacterium casei LMG S-19264T (=DSM 44701T), isolated from a smear-ripened cheese.</title>
        <authorList>
            <consortium name="US DOE Joint Genome Institute (JGI-PGF)"/>
            <person name="Walter F."/>
            <person name="Albersmeier A."/>
            <person name="Kalinowski J."/>
            <person name="Ruckert C."/>
        </authorList>
    </citation>
    <scope>NUCLEOTIDE SEQUENCE</scope>
    <source>
        <strain evidence="2">CGMCC 4.7430</strain>
    </source>
</reference>
<protein>
    <submittedName>
        <fullName evidence="2">Uncharacterized protein</fullName>
    </submittedName>
</protein>
<dbReference type="Proteomes" id="UP000660745">
    <property type="component" value="Unassembled WGS sequence"/>
</dbReference>
<feature type="transmembrane region" description="Helical" evidence="1">
    <location>
        <begin position="21"/>
        <end position="40"/>
    </location>
</feature>
<evidence type="ECO:0000313" key="3">
    <source>
        <dbReference type="Proteomes" id="UP000660745"/>
    </source>
</evidence>
<comment type="caution">
    <text evidence="2">The sequence shown here is derived from an EMBL/GenBank/DDBJ whole genome shotgun (WGS) entry which is preliminary data.</text>
</comment>
<dbReference type="EMBL" id="BMNK01000002">
    <property type="protein sequence ID" value="GGP02644.1"/>
    <property type="molecule type" value="Genomic_DNA"/>
</dbReference>
<keyword evidence="1" id="KW-0472">Membrane</keyword>
<organism evidence="2 3">
    <name type="scientific">Nonomuraea glycinis</name>
    <dbReference type="NCBI Taxonomy" id="2047744"/>
    <lineage>
        <taxon>Bacteria</taxon>
        <taxon>Bacillati</taxon>
        <taxon>Actinomycetota</taxon>
        <taxon>Actinomycetes</taxon>
        <taxon>Streptosporangiales</taxon>
        <taxon>Streptosporangiaceae</taxon>
        <taxon>Nonomuraea</taxon>
    </lineage>
</organism>
<name>A0A918E2T9_9ACTN</name>
<keyword evidence="1" id="KW-1133">Transmembrane helix</keyword>
<proteinExistence type="predicted"/>
<keyword evidence="3" id="KW-1185">Reference proteome</keyword>
<evidence type="ECO:0000313" key="2">
    <source>
        <dbReference type="EMBL" id="GGP02644.1"/>
    </source>
</evidence>
<accession>A0A918E2T9</accession>
<dbReference type="AlphaFoldDB" id="A0A918E2T9"/>
<keyword evidence="1" id="KW-0812">Transmembrane</keyword>
<sequence>MGAGPDVLHLTFALHSSRMRLKAIFALFAVYAVTAAPAFLPGEWKVIVQPATEDAVEVYYQPVSPVLLRSYEGIRPFQRALEAAERRAKAFPHDLAPPYILHEPYRLIAPYVTTRGRELASPLISGVDWPEGVTTPYAVMPQVRPAENSQAALEALMEMKGGPIYEPQVIGMGIRPELNQVVLSTNAFDQDLRRRLAKQYGRLIAIEWDPLARPLRLN</sequence>
<gene>
    <name evidence="2" type="ORF">GCM10012278_10640</name>
</gene>
<evidence type="ECO:0000256" key="1">
    <source>
        <dbReference type="SAM" id="Phobius"/>
    </source>
</evidence>
<reference evidence="2" key="2">
    <citation type="submission" date="2020-09" db="EMBL/GenBank/DDBJ databases">
        <authorList>
            <person name="Sun Q."/>
            <person name="Zhou Y."/>
        </authorList>
    </citation>
    <scope>NUCLEOTIDE SEQUENCE</scope>
    <source>
        <strain evidence="2">CGMCC 4.7430</strain>
    </source>
</reference>